<accession>A0A7C2JZM7</accession>
<feature type="domain" description="Glycosyltransferase subfamily 4-like N-terminal" evidence="2">
    <location>
        <begin position="32"/>
        <end position="192"/>
    </location>
</feature>
<dbReference type="InterPro" id="IPR050194">
    <property type="entry name" value="Glycosyltransferase_grp1"/>
</dbReference>
<dbReference type="SUPFAM" id="SSF53756">
    <property type="entry name" value="UDP-Glycosyltransferase/glycogen phosphorylase"/>
    <property type="match status" value="1"/>
</dbReference>
<feature type="domain" description="Glycosyl transferase family 1" evidence="1">
    <location>
        <begin position="202"/>
        <end position="366"/>
    </location>
</feature>
<evidence type="ECO:0000259" key="2">
    <source>
        <dbReference type="Pfam" id="PF13439"/>
    </source>
</evidence>
<proteinExistence type="predicted"/>
<comment type="caution">
    <text evidence="3">The sequence shown here is derived from an EMBL/GenBank/DDBJ whole genome shotgun (WGS) entry which is preliminary data.</text>
</comment>
<dbReference type="InterPro" id="IPR028098">
    <property type="entry name" value="Glyco_trans_4-like_N"/>
</dbReference>
<dbReference type="EMBL" id="DSOK01000135">
    <property type="protein sequence ID" value="HEN14718.1"/>
    <property type="molecule type" value="Genomic_DNA"/>
</dbReference>
<dbReference type="PANTHER" id="PTHR45947:SF3">
    <property type="entry name" value="SULFOQUINOVOSYL TRANSFERASE SQD2"/>
    <property type="match status" value="1"/>
</dbReference>
<organism evidence="3">
    <name type="scientific">Schlesneria paludicola</name>
    <dbReference type="NCBI Taxonomy" id="360056"/>
    <lineage>
        <taxon>Bacteria</taxon>
        <taxon>Pseudomonadati</taxon>
        <taxon>Planctomycetota</taxon>
        <taxon>Planctomycetia</taxon>
        <taxon>Planctomycetales</taxon>
        <taxon>Planctomycetaceae</taxon>
        <taxon>Schlesneria</taxon>
    </lineage>
</organism>
<dbReference type="Pfam" id="PF13439">
    <property type="entry name" value="Glyco_transf_4"/>
    <property type="match status" value="1"/>
</dbReference>
<evidence type="ECO:0000259" key="1">
    <source>
        <dbReference type="Pfam" id="PF00534"/>
    </source>
</evidence>
<dbReference type="CDD" id="cd03801">
    <property type="entry name" value="GT4_PimA-like"/>
    <property type="match status" value="1"/>
</dbReference>
<keyword evidence="3" id="KW-0808">Transferase</keyword>
<dbReference type="AlphaFoldDB" id="A0A7C2JZM7"/>
<gene>
    <name evidence="3" type="ORF">ENQ76_04520</name>
</gene>
<dbReference type="InterPro" id="IPR001296">
    <property type="entry name" value="Glyco_trans_1"/>
</dbReference>
<evidence type="ECO:0000313" key="3">
    <source>
        <dbReference type="EMBL" id="HEN14718.1"/>
    </source>
</evidence>
<dbReference type="Pfam" id="PF00534">
    <property type="entry name" value="Glycos_transf_1"/>
    <property type="match status" value="1"/>
</dbReference>
<name>A0A7C2JZM7_9PLAN</name>
<sequence length="389" mass="43097">MTTLLADPVPPVPMLSSTACVLHTRVITETGGGPDKTILNSPRFLVGTGYDAHCAYLHPPRDPGFDAIRRRAAAADAPLHGIPDRGAWDVSVAWKLLALCRRLHVRIWHGHDYKTNFLGLWLRRFHRMHLVTTIHGWNLTDRKSQLYYWIDRRCLPHYDRVICVSEDLQQRALACGVLADRCVLIENAIDTAAFRRTLTPQQARQALGLPVDRPLIGAVGRLSYEKGFDLLIDAVGRLHRDGHEVHLAIAGDGDTRDALATQIAAQPHPERFHLLGFVPDPKTLFQAMDVYALSSRSEALPNVLLEAMSLETPVVAAAIAGIPRLVADGTNGLLVPPEDVAALHQALTTVLTQPDFRRQLAAEGRQTIVTRYDFAVRMAKVRAVYDSLC</sequence>
<reference evidence="3" key="1">
    <citation type="journal article" date="2020" name="mSystems">
        <title>Genome- and Community-Level Interaction Insights into Carbon Utilization and Element Cycling Functions of Hydrothermarchaeota in Hydrothermal Sediment.</title>
        <authorList>
            <person name="Zhou Z."/>
            <person name="Liu Y."/>
            <person name="Xu W."/>
            <person name="Pan J."/>
            <person name="Luo Z.H."/>
            <person name="Li M."/>
        </authorList>
    </citation>
    <scope>NUCLEOTIDE SEQUENCE [LARGE SCALE GENOMIC DNA]</scope>
    <source>
        <strain evidence="3">SpSt-339</strain>
    </source>
</reference>
<protein>
    <submittedName>
        <fullName evidence="3">Glycosyltransferase family 1 protein</fullName>
    </submittedName>
</protein>
<dbReference type="PANTHER" id="PTHR45947">
    <property type="entry name" value="SULFOQUINOVOSYL TRANSFERASE SQD2"/>
    <property type="match status" value="1"/>
</dbReference>
<dbReference type="GO" id="GO:0016757">
    <property type="term" value="F:glycosyltransferase activity"/>
    <property type="evidence" value="ECO:0007669"/>
    <property type="project" value="InterPro"/>
</dbReference>
<dbReference type="Gene3D" id="3.40.50.2000">
    <property type="entry name" value="Glycogen Phosphorylase B"/>
    <property type="match status" value="2"/>
</dbReference>